<dbReference type="RefSeq" id="WP_186835988.1">
    <property type="nucleotide sequence ID" value="NZ_JACOPD010000001.1"/>
</dbReference>
<evidence type="ECO:0008006" key="3">
    <source>
        <dbReference type="Google" id="ProtNLM"/>
    </source>
</evidence>
<dbReference type="Proteomes" id="UP000628463">
    <property type="component" value="Unassembled WGS sequence"/>
</dbReference>
<protein>
    <recommendedName>
        <fullName evidence="3">Lipoprotein</fullName>
    </recommendedName>
</protein>
<name>A0ABR7FX47_9FIRM</name>
<gene>
    <name evidence="1" type="ORF">H8S01_01995</name>
</gene>
<dbReference type="PROSITE" id="PS51257">
    <property type="entry name" value="PROKAR_LIPOPROTEIN"/>
    <property type="match status" value="1"/>
</dbReference>
<reference evidence="1 2" key="1">
    <citation type="submission" date="2020-08" db="EMBL/GenBank/DDBJ databases">
        <title>Genome public.</title>
        <authorList>
            <person name="Liu C."/>
            <person name="Sun Q."/>
        </authorList>
    </citation>
    <scope>NUCLEOTIDE SEQUENCE [LARGE SCALE GENOMIC DNA]</scope>
    <source>
        <strain evidence="1 2">NSJ-43</strain>
    </source>
</reference>
<keyword evidence="2" id="KW-1185">Reference proteome</keyword>
<evidence type="ECO:0000313" key="2">
    <source>
        <dbReference type="Proteomes" id="UP000628463"/>
    </source>
</evidence>
<comment type="caution">
    <text evidence="1">The sequence shown here is derived from an EMBL/GenBank/DDBJ whole genome shotgun (WGS) entry which is preliminary data.</text>
</comment>
<proteinExistence type="predicted"/>
<organism evidence="1 2">
    <name type="scientific">Lachnospira hominis</name>
    <name type="common">ex Liu et al. 2021</name>
    <dbReference type="NCBI Taxonomy" id="2763051"/>
    <lineage>
        <taxon>Bacteria</taxon>
        <taxon>Bacillati</taxon>
        <taxon>Bacillota</taxon>
        <taxon>Clostridia</taxon>
        <taxon>Lachnospirales</taxon>
        <taxon>Lachnospiraceae</taxon>
        <taxon>Lachnospira</taxon>
    </lineage>
</organism>
<evidence type="ECO:0000313" key="1">
    <source>
        <dbReference type="EMBL" id="MBC5679736.1"/>
    </source>
</evidence>
<dbReference type="EMBL" id="JACOPD010000001">
    <property type="protein sequence ID" value="MBC5679736.1"/>
    <property type="molecule type" value="Genomic_DNA"/>
</dbReference>
<sequence>MMKFKNTLIIFLGIIAIIFAGCKEKKATHESGIIAEPQKSETYEENGISYKKEKYLSYEITYPVLNKNIKDKSFVQYIDYQCYWCGYNRPTSDPSDSYKGEPYDLQIYHKEWELPADIEKQNISEITYTVYNKPGTFVNEYQQAKIVRQAQSNGGYNPSPYITISGDCNDIVYLAVIAEYYGRADDHENSSILYQNSFNDTIIGVKVKYNDESVKEAYYILEFNENMPPKESDKMFILYRLTLEE</sequence>
<accession>A0ABR7FX47</accession>